<organism evidence="2 3">
    <name type="scientific">Perkinsus olseni</name>
    <name type="common">Perkinsus atlanticus</name>
    <dbReference type="NCBI Taxonomy" id="32597"/>
    <lineage>
        <taxon>Eukaryota</taxon>
        <taxon>Sar</taxon>
        <taxon>Alveolata</taxon>
        <taxon>Perkinsozoa</taxon>
        <taxon>Perkinsea</taxon>
        <taxon>Perkinsida</taxon>
        <taxon>Perkinsidae</taxon>
        <taxon>Perkinsus</taxon>
    </lineage>
</organism>
<reference evidence="2 3" key="1">
    <citation type="submission" date="2020-04" db="EMBL/GenBank/DDBJ databases">
        <title>Perkinsus olseni comparative genomics.</title>
        <authorList>
            <person name="Bogema D.R."/>
        </authorList>
    </citation>
    <scope>NUCLEOTIDE SEQUENCE [LARGE SCALE GENOMIC DNA]</scope>
    <source>
        <strain evidence="2">00978-12</strain>
    </source>
</reference>
<dbReference type="EMBL" id="JABANP010000264">
    <property type="protein sequence ID" value="KAF4685397.1"/>
    <property type="molecule type" value="Genomic_DNA"/>
</dbReference>
<name>A0A7J6NPJ0_PEROL</name>
<feature type="transmembrane region" description="Helical" evidence="1">
    <location>
        <begin position="221"/>
        <end position="241"/>
    </location>
</feature>
<accession>A0A7J6NPJ0</accession>
<feature type="transmembrane region" description="Helical" evidence="1">
    <location>
        <begin position="88"/>
        <end position="106"/>
    </location>
</feature>
<gene>
    <name evidence="2" type="ORF">FOZ60_006566</name>
</gene>
<keyword evidence="1" id="KW-0812">Transmembrane</keyword>
<evidence type="ECO:0000313" key="2">
    <source>
        <dbReference type="EMBL" id="KAF4685397.1"/>
    </source>
</evidence>
<feature type="transmembrane region" description="Helical" evidence="1">
    <location>
        <begin position="48"/>
        <end position="68"/>
    </location>
</feature>
<sequence>MQKLAEQTQSNHPSIVSHTCPIEASGAPRPVTSPTSCLSFGIKQRDMLGIVPSCITNGMVIAYVFGSFSRYLVAPILGIRTTVAAQSLFFIFNALFTLSWGRLLFTGRDPDRDGALQWIQIDTPTKAEYFTIAGLIILLAFGDSLYEFELPASIQARFAPTRYHLVAISNYKAYHSLGYFIQFTIDLSLGDDSLNSFYRGGIVHPSLILITKMDNVMHASLFGPFIHFILCVGRFILLRFGDCLPLVAMRRNPSAHERSRRDVLMYLQQEGAFVVARVLRIFLLPPRVAQFVNQSP</sequence>
<proteinExistence type="predicted"/>
<dbReference type="AlphaFoldDB" id="A0A7J6NPJ0"/>
<feature type="transmembrane region" description="Helical" evidence="1">
    <location>
        <begin position="127"/>
        <end position="146"/>
    </location>
</feature>
<dbReference type="Proteomes" id="UP000541610">
    <property type="component" value="Unassembled WGS sequence"/>
</dbReference>
<evidence type="ECO:0000313" key="3">
    <source>
        <dbReference type="Proteomes" id="UP000541610"/>
    </source>
</evidence>
<keyword evidence="1" id="KW-1133">Transmembrane helix</keyword>
<protein>
    <submittedName>
        <fullName evidence="2">Uncharacterized protein</fullName>
    </submittedName>
</protein>
<evidence type="ECO:0000256" key="1">
    <source>
        <dbReference type="SAM" id="Phobius"/>
    </source>
</evidence>
<dbReference type="OrthoDB" id="10415527at2759"/>
<keyword evidence="1" id="KW-0472">Membrane</keyword>
<comment type="caution">
    <text evidence="2">The sequence shown here is derived from an EMBL/GenBank/DDBJ whole genome shotgun (WGS) entry which is preliminary data.</text>
</comment>